<evidence type="ECO:0000256" key="1">
    <source>
        <dbReference type="SAM" id="MobiDB-lite"/>
    </source>
</evidence>
<keyword evidence="3" id="KW-1185">Reference proteome</keyword>
<reference evidence="2 3" key="1">
    <citation type="submission" date="2016-12" db="EMBL/GenBank/DDBJ databases">
        <title>The new phylogeny of genus Mycobacterium.</title>
        <authorList>
            <person name="Tortoli E."/>
            <person name="Trovato A."/>
            <person name="Cirillo D.M."/>
        </authorList>
    </citation>
    <scope>NUCLEOTIDE SEQUENCE [LARGE SCALE GENOMIC DNA]</scope>
    <source>
        <strain evidence="2 3">DSM 45069</strain>
    </source>
</reference>
<gene>
    <name evidence="2" type="ORF">BST14_19510</name>
</gene>
<dbReference type="EMBL" id="MVHG01000059">
    <property type="protein sequence ID" value="ORA10948.1"/>
    <property type="molecule type" value="Genomic_DNA"/>
</dbReference>
<name>A0A1W9ZAT4_MYCAI</name>
<evidence type="ECO:0008006" key="4">
    <source>
        <dbReference type="Google" id="ProtNLM"/>
    </source>
</evidence>
<proteinExistence type="predicted"/>
<protein>
    <recommendedName>
        <fullName evidence="4">PE family protein</fullName>
    </recommendedName>
</protein>
<dbReference type="Proteomes" id="UP000192707">
    <property type="component" value="Unassembled WGS sequence"/>
</dbReference>
<evidence type="ECO:0000313" key="2">
    <source>
        <dbReference type="EMBL" id="ORA10948.1"/>
    </source>
</evidence>
<accession>A0A1W9ZAT4</accession>
<sequence>MAGITSSTAAAHVPPVSESAAKGENTFDGAVSALLVWAGSIDVAVASAVSTRGQTVASRAVAGVGQLAAMNTENATHLGAL</sequence>
<dbReference type="AlphaFoldDB" id="A0A1W9ZAT4"/>
<organism evidence="2 3">
    <name type="scientific">Mycobacterium arosiense ATCC BAA-1401 = DSM 45069</name>
    <dbReference type="NCBI Taxonomy" id="1265311"/>
    <lineage>
        <taxon>Bacteria</taxon>
        <taxon>Bacillati</taxon>
        <taxon>Actinomycetota</taxon>
        <taxon>Actinomycetes</taxon>
        <taxon>Mycobacteriales</taxon>
        <taxon>Mycobacteriaceae</taxon>
        <taxon>Mycobacterium</taxon>
        <taxon>Mycobacterium avium complex (MAC)</taxon>
    </lineage>
</organism>
<feature type="region of interest" description="Disordered" evidence="1">
    <location>
        <begin position="1"/>
        <end position="22"/>
    </location>
</feature>
<evidence type="ECO:0000313" key="3">
    <source>
        <dbReference type="Proteomes" id="UP000192707"/>
    </source>
</evidence>
<comment type="caution">
    <text evidence="2">The sequence shown here is derived from an EMBL/GenBank/DDBJ whole genome shotgun (WGS) entry which is preliminary data.</text>
</comment>